<evidence type="ECO:0000256" key="2">
    <source>
        <dbReference type="ARBA" id="ARBA00022490"/>
    </source>
</evidence>
<evidence type="ECO:0000256" key="3">
    <source>
        <dbReference type="ARBA" id="ARBA00022737"/>
    </source>
</evidence>
<protein>
    <recommendedName>
        <fullName evidence="1 7">Transcriptional regulator MraZ</fullName>
    </recommendedName>
</protein>
<dbReference type="EMBL" id="JMFG01000003">
    <property type="protein sequence ID" value="KDA54820.1"/>
    <property type="molecule type" value="Genomic_DNA"/>
</dbReference>
<reference evidence="9 10" key="1">
    <citation type="submission" date="2014-04" db="EMBL/GenBank/DDBJ databases">
        <title>The Genome Sequence of Thermoanaerobaculum aquaticum MP-01, The First Cultivated Group 23 Acidobacterium.</title>
        <authorList>
            <person name="Stamps B.W."/>
            <person name="Losey N.A."/>
            <person name="Lawson P.A."/>
            <person name="Stevenson B.S."/>
        </authorList>
    </citation>
    <scope>NUCLEOTIDE SEQUENCE [LARGE SCALE GENOMIC DNA]</scope>
    <source>
        <strain evidence="9 10">MP-01</strain>
    </source>
</reference>
<dbReference type="InterPro" id="IPR035642">
    <property type="entry name" value="MraZ_N"/>
</dbReference>
<keyword evidence="3" id="KW-0677">Repeat</keyword>
<dbReference type="PROSITE" id="PS51740">
    <property type="entry name" value="SPOVT_ABRB"/>
    <property type="match status" value="2"/>
</dbReference>
<dbReference type="InterPro" id="IPR003444">
    <property type="entry name" value="MraZ"/>
</dbReference>
<feature type="domain" description="SpoVT-AbrB" evidence="8">
    <location>
        <begin position="11"/>
        <end position="57"/>
    </location>
</feature>
<name>A0A062Y216_9BACT</name>
<dbReference type="SUPFAM" id="SSF89447">
    <property type="entry name" value="AbrB/MazE/MraZ-like"/>
    <property type="match status" value="1"/>
</dbReference>
<evidence type="ECO:0000313" key="9">
    <source>
        <dbReference type="EMBL" id="KDA54820.1"/>
    </source>
</evidence>
<comment type="similarity">
    <text evidence="7">Belongs to the MraZ family.</text>
</comment>
<dbReference type="InterPro" id="IPR007159">
    <property type="entry name" value="SpoVT-AbrB_dom"/>
</dbReference>
<evidence type="ECO:0000256" key="6">
    <source>
        <dbReference type="ARBA" id="ARBA00023163"/>
    </source>
</evidence>
<dbReference type="OrthoDB" id="9807753at2"/>
<dbReference type="InterPro" id="IPR020603">
    <property type="entry name" value="MraZ_dom"/>
</dbReference>
<dbReference type="InterPro" id="IPR035644">
    <property type="entry name" value="MraZ_C"/>
</dbReference>
<proteinExistence type="inferred from homology"/>
<keyword evidence="5 7" id="KW-0238">DNA-binding</keyword>
<dbReference type="Proteomes" id="UP000027284">
    <property type="component" value="Unassembled WGS sequence"/>
</dbReference>
<dbReference type="GO" id="GO:0009295">
    <property type="term" value="C:nucleoid"/>
    <property type="evidence" value="ECO:0007669"/>
    <property type="project" value="UniProtKB-SubCell"/>
</dbReference>
<sequence length="150" mass="17023">MNGATGFFRGSFQASIDDKGRLKLPARLREQLAQWYGNQVFITSFDPSELRVYPLPVWEEFERRFLSQPSLNPLVQRLMEHANYGQEEEVDSQGRVLIPALLREAVGINGEVVVSGRGKFFGVVARERARAELARAFTPEELQQLSALEQ</sequence>
<dbReference type="PANTHER" id="PTHR34701:SF1">
    <property type="entry name" value="TRANSCRIPTIONAL REGULATOR MRAZ"/>
    <property type="match status" value="1"/>
</dbReference>
<dbReference type="GO" id="GO:0003700">
    <property type="term" value="F:DNA-binding transcription factor activity"/>
    <property type="evidence" value="ECO:0007669"/>
    <property type="project" value="UniProtKB-UniRule"/>
</dbReference>
<dbReference type="GO" id="GO:0000976">
    <property type="term" value="F:transcription cis-regulatory region binding"/>
    <property type="evidence" value="ECO:0007669"/>
    <property type="project" value="TreeGrafter"/>
</dbReference>
<evidence type="ECO:0000256" key="1">
    <source>
        <dbReference type="ARBA" id="ARBA00013860"/>
    </source>
</evidence>
<dbReference type="PANTHER" id="PTHR34701">
    <property type="entry name" value="TRANSCRIPTIONAL REGULATOR MRAZ"/>
    <property type="match status" value="1"/>
</dbReference>
<dbReference type="CDD" id="cd16320">
    <property type="entry name" value="MraZ_N"/>
    <property type="match status" value="1"/>
</dbReference>
<dbReference type="Gene3D" id="3.40.1550.20">
    <property type="entry name" value="Transcriptional regulator MraZ domain"/>
    <property type="match status" value="1"/>
</dbReference>
<dbReference type="RefSeq" id="WP_038046583.1">
    <property type="nucleotide sequence ID" value="NZ_JMFG01000003.1"/>
</dbReference>
<dbReference type="InterPro" id="IPR037914">
    <property type="entry name" value="SpoVT-AbrB_sf"/>
</dbReference>
<evidence type="ECO:0000259" key="8">
    <source>
        <dbReference type="PROSITE" id="PS51740"/>
    </source>
</evidence>
<dbReference type="Pfam" id="PF02381">
    <property type="entry name" value="MraZ"/>
    <property type="match status" value="2"/>
</dbReference>
<feature type="domain" description="SpoVT-AbrB" evidence="8">
    <location>
        <begin position="85"/>
        <end position="128"/>
    </location>
</feature>
<comment type="caution">
    <text evidence="9">The sequence shown here is derived from an EMBL/GenBank/DDBJ whole genome shotgun (WGS) entry which is preliminary data.</text>
</comment>
<comment type="subcellular location">
    <subcellularLocation>
        <location evidence="7">Cytoplasm</location>
        <location evidence="7">Nucleoid</location>
    </subcellularLocation>
</comment>
<dbReference type="HAMAP" id="MF_01008">
    <property type="entry name" value="MraZ"/>
    <property type="match status" value="1"/>
</dbReference>
<dbReference type="InterPro" id="IPR038619">
    <property type="entry name" value="MraZ_sf"/>
</dbReference>
<accession>A0A062Y216</accession>
<dbReference type="CDD" id="cd16321">
    <property type="entry name" value="MraZ_C"/>
    <property type="match status" value="1"/>
</dbReference>
<comment type="subunit">
    <text evidence="7">Forms oligomers.</text>
</comment>
<evidence type="ECO:0000313" key="10">
    <source>
        <dbReference type="Proteomes" id="UP000027284"/>
    </source>
</evidence>
<evidence type="ECO:0000256" key="7">
    <source>
        <dbReference type="HAMAP-Rule" id="MF_01008"/>
    </source>
</evidence>
<dbReference type="STRING" id="1312852.EG19_07475"/>
<evidence type="ECO:0000256" key="4">
    <source>
        <dbReference type="ARBA" id="ARBA00023015"/>
    </source>
</evidence>
<dbReference type="AlphaFoldDB" id="A0A062Y216"/>
<dbReference type="GO" id="GO:0005737">
    <property type="term" value="C:cytoplasm"/>
    <property type="evidence" value="ECO:0007669"/>
    <property type="project" value="UniProtKB-UniRule"/>
</dbReference>
<keyword evidence="10" id="KW-1185">Reference proteome</keyword>
<keyword evidence="6 7" id="KW-0804">Transcription</keyword>
<keyword evidence="4 7" id="KW-0805">Transcription regulation</keyword>
<gene>
    <name evidence="7" type="primary">mraZ</name>
    <name evidence="9" type="ORF">EG19_07475</name>
</gene>
<keyword evidence="2 7" id="KW-0963">Cytoplasm</keyword>
<evidence type="ECO:0000256" key="5">
    <source>
        <dbReference type="ARBA" id="ARBA00023125"/>
    </source>
</evidence>
<dbReference type="GO" id="GO:2000143">
    <property type="term" value="P:negative regulation of DNA-templated transcription initiation"/>
    <property type="evidence" value="ECO:0007669"/>
    <property type="project" value="TreeGrafter"/>
</dbReference>
<organism evidence="9 10">
    <name type="scientific">Thermoanaerobaculum aquaticum</name>
    <dbReference type="NCBI Taxonomy" id="1312852"/>
    <lineage>
        <taxon>Bacteria</taxon>
        <taxon>Pseudomonadati</taxon>
        <taxon>Acidobacteriota</taxon>
        <taxon>Thermoanaerobaculia</taxon>
        <taxon>Thermoanaerobaculales</taxon>
        <taxon>Thermoanaerobaculaceae</taxon>
        <taxon>Thermoanaerobaculum</taxon>
    </lineage>
</organism>